<dbReference type="AlphaFoldDB" id="A0A6J6IG38"/>
<proteinExistence type="predicted"/>
<accession>A0A6J6IG38</accession>
<dbReference type="EMBL" id="CAEZVK010000002">
    <property type="protein sequence ID" value="CAB4621538.1"/>
    <property type="molecule type" value="Genomic_DNA"/>
</dbReference>
<feature type="region of interest" description="Disordered" evidence="1">
    <location>
        <begin position="1"/>
        <end position="23"/>
    </location>
</feature>
<evidence type="ECO:0000256" key="1">
    <source>
        <dbReference type="SAM" id="MobiDB-lite"/>
    </source>
</evidence>
<gene>
    <name evidence="2" type="ORF">UFOPK2000_00057</name>
</gene>
<evidence type="ECO:0000313" key="2">
    <source>
        <dbReference type="EMBL" id="CAB4621538.1"/>
    </source>
</evidence>
<sequence>MKNVEAAATSRKERDDHAENESDIANAVREERFECCVGVLLFFPPMSDEAERTDAYEFPAHQHLQRVRAEHVEEH</sequence>
<name>A0A6J6IG38_9ZZZZ</name>
<feature type="compositionally biased region" description="Basic and acidic residues" evidence="1">
    <location>
        <begin position="10"/>
        <end position="20"/>
    </location>
</feature>
<protein>
    <submittedName>
        <fullName evidence="2">Unannotated protein</fullName>
    </submittedName>
</protein>
<reference evidence="2" key="1">
    <citation type="submission" date="2020-05" db="EMBL/GenBank/DDBJ databases">
        <authorList>
            <person name="Chiriac C."/>
            <person name="Salcher M."/>
            <person name="Ghai R."/>
            <person name="Kavagutti S V."/>
        </authorList>
    </citation>
    <scope>NUCLEOTIDE SEQUENCE</scope>
</reference>
<organism evidence="2">
    <name type="scientific">freshwater metagenome</name>
    <dbReference type="NCBI Taxonomy" id="449393"/>
    <lineage>
        <taxon>unclassified sequences</taxon>
        <taxon>metagenomes</taxon>
        <taxon>ecological metagenomes</taxon>
    </lineage>
</organism>